<evidence type="ECO:0000313" key="2">
    <source>
        <dbReference type="EMBL" id="MDU0340441.1"/>
    </source>
</evidence>
<dbReference type="Gene3D" id="2.60.40.3440">
    <property type="match status" value="1"/>
</dbReference>
<feature type="chain" id="PRO_5046668043" description="Secreted protein" evidence="1">
    <location>
        <begin position="22"/>
        <end position="131"/>
    </location>
</feature>
<dbReference type="EMBL" id="JAWDID010000013">
    <property type="protein sequence ID" value="MDU0340441.1"/>
    <property type="molecule type" value="Genomic_DNA"/>
</dbReference>
<keyword evidence="1" id="KW-0732">Signal</keyword>
<proteinExistence type="predicted"/>
<comment type="caution">
    <text evidence="2">The sequence shown here is derived from an EMBL/GenBank/DDBJ whole genome shotgun (WGS) entry which is preliminary data.</text>
</comment>
<feature type="signal peptide" evidence="1">
    <location>
        <begin position="1"/>
        <end position="21"/>
    </location>
</feature>
<evidence type="ECO:0008006" key="4">
    <source>
        <dbReference type="Google" id="ProtNLM"/>
    </source>
</evidence>
<keyword evidence="3" id="KW-1185">Reference proteome</keyword>
<evidence type="ECO:0000313" key="3">
    <source>
        <dbReference type="Proteomes" id="UP001254257"/>
    </source>
</evidence>
<accession>A0ABU3S6M9</accession>
<gene>
    <name evidence="2" type="ORF">RKE40_11130</name>
</gene>
<dbReference type="Proteomes" id="UP001254257">
    <property type="component" value="Unassembled WGS sequence"/>
</dbReference>
<dbReference type="RefSeq" id="WP_316018310.1">
    <property type="nucleotide sequence ID" value="NZ_JAWDID010000013.1"/>
</dbReference>
<name>A0ABU3S6M9_9HYPH</name>
<sequence>MLRALVLGTAFLLASAGSALAQLQKVNCQTQGPQLYLDQNNRNDYQSSMDSNGCRYSFYSIGNNGRISLVLEKAVVMKQPENGELRRDAEFSFFYKPKPGFKGDDSFVIYVCGNDRNHAGCARLSYQATIR</sequence>
<evidence type="ECO:0000256" key="1">
    <source>
        <dbReference type="SAM" id="SignalP"/>
    </source>
</evidence>
<reference evidence="2 3" key="1">
    <citation type="submission" date="2023-09" db="EMBL/GenBank/DDBJ databases">
        <title>Whole genome shotgun sequencing (WGS) of Bosea sp. ZW T0_25, isolated from stored onions (Allium cepa).</title>
        <authorList>
            <person name="Stoll D.A."/>
            <person name="Huch M."/>
        </authorList>
    </citation>
    <scope>NUCLEOTIDE SEQUENCE [LARGE SCALE GENOMIC DNA]</scope>
    <source>
        <strain evidence="2 3">ZW T0_25</strain>
    </source>
</reference>
<protein>
    <recommendedName>
        <fullName evidence="4">Secreted protein</fullName>
    </recommendedName>
</protein>
<organism evidence="2 3">
    <name type="scientific">Bosea rubneri</name>
    <dbReference type="NCBI Taxonomy" id="3075434"/>
    <lineage>
        <taxon>Bacteria</taxon>
        <taxon>Pseudomonadati</taxon>
        <taxon>Pseudomonadota</taxon>
        <taxon>Alphaproteobacteria</taxon>
        <taxon>Hyphomicrobiales</taxon>
        <taxon>Boseaceae</taxon>
        <taxon>Bosea</taxon>
    </lineage>
</organism>